<comment type="caution">
    <text evidence="2">The sequence shown here is derived from an EMBL/GenBank/DDBJ whole genome shotgun (WGS) entry which is preliminary data.</text>
</comment>
<accession>A0A833RQI2</accession>
<evidence type="ECO:0000313" key="2">
    <source>
        <dbReference type="EMBL" id="KAF4030642.1"/>
    </source>
</evidence>
<proteinExistence type="predicted"/>
<dbReference type="EMBL" id="WSZM01000655">
    <property type="protein sequence ID" value="KAF4030642.1"/>
    <property type="molecule type" value="Genomic_DNA"/>
</dbReference>
<gene>
    <name evidence="2" type="ORF">GN244_ATG17565</name>
</gene>
<name>A0A833RQI2_PHYIN</name>
<dbReference type="Proteomes" id="UP000602510">
    <property type="component" value="Unassembled WGS sequence"/>
</dbReference>
<sequence length="151" mass="16999">MLQNEELKGSVTFETITKSFKNTGIVPLSLEAMLAQIIGSEPVLDELPSVKFVLQVPELSERQTRKLRRISADSIASAFLGTQQAINTVEAGRQAEESRKLKAVEREAKGLERKMNKERREAAAAQRKVEQLHKNFERERVVALKAAERAR</sequence>
<keyword evidence="3" id="KW-1185">Reference proteome</keyword>
<organism evidence="2 3">
    <name type="scientific">Phytophthora infestans</name>
    <name type="common">Potato late blight agent</name>
    <name type="synonym">Botrytis infestans</name>
    <dbReference type="NCBI Taxonomy" id="4787"/>
    <lineage>
        <taxon>Eukaryota</taxon>
        <taxon>Sar</taxon>
        <taxon>Stramenopiles</taxon>
        <taxon>Oomycota</taxon>
        <taxon>Peronosporomycetes</taxon>
        <taxon>Peronosporales</taxon>
        <taxon>Peronosporaceae</taxon>
        <taxon>Phytophthora</taxon>
    </lineage>
</organism>
<evidence type="ECO:0000313" key="3">
    <source>
        <dbReference type="Proteomes" id="UP000602510"/>
    </source>
</evidence>
<protein>
    <submittedName>
        <fullName evidence="2">Uncharacterized protein</fullName>
    </submittedName>
</protein>
<feature type="coiled-coil region" evidence="1">
    <location>
        <begin position="94"/>
        <end position="135"/>
    </location>
</feature>
<evidence type="ECO:0000256" key="1">
    <source>
        <dbReference type="SAM" id="Coils"/>
    </source>
</evidence>
<keyword evidence="1" id="KW-0175">Coiled coil</keyword>
<reference evidence="2" key="1">
    <citation type="submission" date="2020-04" db="EMBL/GenBank/DDBJ databases">
        <title>Hybrid Assembly of Korean Phytophthora infestans isolates.</title>
        <authorList>
            <person name="Prokchorchik M."/>
            <person name="Lee Y."/>
            <person name="Seo J."/>
            <person name="Cho J.-H."/>
            <person name="Park Y.-E."/>
            <person name="Jang D.-C."/>
            <person name="Im J.-S."/>
            <person name="Choi J.-G."/>
            <person name="Park H.-J."/>
            <person name="Lee G.-B."/>
            <person name="Lee Y.-G."/>
            <person name="Hong S.-Y."/>
            <person name="Cho K."/>
            <person name="Sohn K.H."/>
        </authorList>
    </citation>
    <scope>NUCLEOTIDE SEQUENCE</scope>
    <source>
        <strain evidence="2">KR_1_A1</strain>
    </source>
</reference>
<dbReference type="AlphaFoldDB" id="A0A833RQI2"/>